<dbReference type="EMBL" id="KL197739">
    <property type="protein sequence ID" value="KDQ52608.1"/>
    <property type="molecule type" value="Genomic_DNA"/>
</dbReference>
<protein>
    <submittedName>
        <fullName evidence="1">Uncharacterized protein</fullName>
    </submittedName>
</protein>
<gene>
    <name evidence="1" type="ORF">JAAARDRAFT_480755</name>
</gene>
<dbReference type="Proteomes" id="UP000027265">
    <property type="component" value="Unassembled WGS sequence"/>
</dbReference>
<proteinExistence type="predicted"/>
<dbReference type="InParanoid" id="A0A067PCG2"/>
<dbReference type="OrthoDB" id="3066495at2759"/>
<dbReference type="HOGENOM" id="CLU_1510842_0_0_1"/>
<keyword evidence="2" id="KW-1185">Reference proteome</keyword>
<reference evidence="2" key="1">
    <citation type="journal article" date="2014" name="Proc. Natl. Acad. Sci. U.S.A.">
        <title>Extensive sampling of basidiomycete genomes demonstrates inadequacy of the white-rot/brown-rot paradigm for wood decay fungi.</title>
        <authorList>
            <person name="Riley R."/>
            <person name="Salamov A.A."/>
            <person name="Brown D.W."/>
            <person name="Nagy L.G."/>
            <person name="Floudas D."/>
            <person name="Held B.W."/>
            <person name="Levasseur A."/>
            <person name="Lombard V."/>
            <person name="Morin E."/>
            <person name="Otillar R."/>
            <person name="Lindquist E.A."/>
            <person name="Sun H."/>
            <person name="LaButti K.M."/>
            <person name="Schmutz J."/>
            <person name="Jabbour D."/>
            <person name="Luo H."/>
            <person name="Baker S.E."/>
            <person name="Pisabarro A.G."/>
            <person name="Walton J.D."/>
            <person name="Blanchette R.A."/>
            <person name="Henrissat B."/>
            <person name="Martin F."/>
            <person name="Cullen D."/>
            <person name="Hibbett D.S."/>
            <person name="Grigoriev I.V."/>
        </authorList>
    </citation>
    <scope>NUCLEOTIDE SEQUENCE [LARGE SCALE GENOMIC DNA]</scope>
    <source>
        <strain evidence="2">MUCL 33604</strain>
    </source>
</reference>
<name>A0A067PCG2_9AGAM</name>
<accession>A0A067PCG2</accession>
<dbReference type="AlphaFoldDB" id="A0A067PCG2"/>
<organism evidence="1 2">
    <name type="scientific">Jaapia argillacea MUCL 33604</name>
    <dbReference type="NCBI Taxonomy" id="933084"/>
    <lineage>
        <taxon>Eukaryota</taxon>
        <taxon>Fungi</taxon>
        <taxon>Dikarya</taxon>
        <taxon>Basidiomycota</taxon>
        <taxon>Agaricomycotina</taxon>
        <taxon>Agaricomycetes</taxon>
        <taxon>Agaricomycetidae</taxon>
        <taxon>Jaapiales</taxon>
        <taxon>Jaapiaceae</taxon>
        <taxon>Jaapia</taxon>
    </lineage>
</organism>
<evidence type="ECO:0000313" key="1">
    <source>
        <dbReference type="EMBL" id="KDQ52608.1"/>
    </source>
</evidence>
<sequence>MDLSCPFAARVEEIPALVDDLGRFGLTVEADGASDSTASDLVGPGRIVGKWISKTGIGFEKLVGNVAERLGMGPNAIFDRIITKLERVQELRLDEWRRSIGYTIAPAVAGHRSVRFLQPPRPFLLLVEGATKLSQPIFMMEEMDKVIATRGFKRIAENWSHSSETITTSINILLHTTS</sequence>
<evidence type="ECO:0000313" key="2">
    <source>
        <dbReference type="Proteomes" id="UP000027265"/>
    </source>
</evidence>